<protein>
    <submittedName>
        <fullName evidence="1">Uncharacterized protein</fullName>
    </submittedName>
</protein>
<name>A0AAI9ZK98_9PEZI</name>
<dbReference type="RefSeq" id="XP_060442076.1">
    <property type="nucleotide sequence ID" value="XM_060591006.1"/>
</dbReference>
<gene>
    <name evidence="1" type="ORF">BDP81DRAFT_434950</name>
</gene>
<dbReference type="AlphaFoldDB" id="A0AAI9ZK98"/>
<keyword evidence="2" id="KW-1185">Reference proteome</keyword>
<dbReference type="EMBL" id="JAHMHQ010000018">
    <property type="protein sequence ID" value="KAK1633469.1"/>
    <property type="molecule type" value="Genomic_DNA"/>
</dbReference>
<evidence type="ECO:0000313" key="1">
    <source>
        <dbReference type="EMBL" id="KAK1633469.1"/>
    </source>
</evidence>
<reference evidence="1" key="1">
    <citation type="submission" date="2021-06" db="EMBL/GenBank/DDBJ databases">
        <title>Comparative genomics, transcriptomics and evolutionary studies reveal genomic signatures of adaptation to plant cell wall in hemibiotrophic fungi.</title>
        <authorList>
            <consortium name="DOE Joint Genome Institute"/>
            <person name="Baroncelli R."/>
            <person name="Diaz J.F."/>
            <person name="Benocci T."/>
            <person name="Peng M."/>
            <person name="Battaglia E."/>
            <person name="Haridas S."/>
            <person name="Andreopoulos W."/>
            <person name="Labutti K."/>
            <person name="Pangilinan J."/>
            <person name="Floch G.L."/>
            <person name="Makela M.R."/>
            <person name="Henrissat B."/>
            <person name="Grigoriev I.V."/>
            <person name="Crouch J.A."/>
            <person name="De Vries R.P."/>
            <person name="Sukno S.A."/>
            <person name="Thon M.R."/>
        </authorList>
    </citation>
    <scope>NUCLEOTIDE SEQUENCE</scope>
    <source>
        <strain evidence="1">CBS 102054</strain>
    </source>
</reference>
<evidence type="ECO:0000313" key="2">
    <source>
        <dbReference type="Proteomes" id="UP001243989"/>
    </source>
</evidence>
<dbReference type="Proteomes" id="UP001243989">
    <property type="component" value="Unassembled WGS sequence"/>
</dbReference>
<sequence length="60" mass="6692">MSGHCSTMWDAQHLNFYLSRWVLDMSIRNASNPANIPSLSTSFSLRPSLHPHCSPAPPLL</sequence>
<dbReference type="GeneID" id="85475868"/>
<organism evidence="1 2">
    <name type="scientific">Colletotrichum phormii</name>
    <dbReference type="NCBI Taxonomy" id="359342"/>
    <lineage>
        <taxon>Eukaryota</taxon>
        <taxon>Fungi</taxon>
        <taxon>Dikarya</taxon>
        <taxon>Ascomycota</taxon>
        <taxon>Pezizomycotina</taxon>
        <taxon>Sordariomycetes</taxon>
        <taxon>Hypocreomycetidae</taxon>
        <taxon>Glomerellales</taxon>
        <taxon>Glomerellaceae</taxon>
        <taxon>Colletotrichum</taxon>
        <taxon>Colletotrichum acutatum species complex</taxon>
    </lineage>
</organism>
<proteinExistence type="predicted"/>
<comment type="caution">
    <text evidence="1">The sequence shown here is derived from an EMBL/GenBank/DDBJ whole genome shotgun (WGS) entry which is preliminary data.</text>
</comment>
<accession>A0AAI9ZK98</accession>